<evidence type="ECO:0000256" key="4">
    <source>
        <dbReference type="SAM" id="Phobius"/>
    </source>
</evidence>
<feature type="compositionally biased region" description="Low complexity" evidence="3">
    <location>
        <begin position="623"/>
        <end position="633"/>
    </location>
</feature>
<evidence type="ECO:0008006" key="7">
    <source>
        <dbReference type="Google" id="ProtNLM"/>
    </source>
</evidence>
<dbReference type="SUPFAM" id="SSF117281">
    <property type="entry name" value="Kelch motif"/>
    <property type="match status" value="1"/>
</dbReference>
<evidence type="ECO:0000313" key="6">
    <source>
        <dbReference type="Proteomes" id="UP000027920"/>
    </source>
</evidence>
<evidence type="ECO:0000256" key="3">
    <source>
        <dbReference type="SAM" id="MobiDB-lite"/>
    </source>
</evidence>
<reference evidence="5 6" key="1">
    <citation type="submission" date="2013-03" db="EMBL/GenBank/DDBJ databases">
        <title>The Genome Sequence of Exophiala aquamarina CBS 119918.</title>
        <authorList>
            <consortium name="The Broad Institute Genomics Platform"/>
            <person name="Cuomo C."/>
            <person name="de Hoog S."/>
            <person name="Gorbushina A."/>
            <person name="Walker B."/>
            <person name="Young S.K."/>
            <person name="Zeng Q."/>
            <person name="Gargeya S."/>
            <person name="Fitzgerald M."/>
            <person name="Haas B."/>
            <person name="Abouelleil A."/>
            <person name="Allen A.W."/>
            <person name="Alvarado L."/>
            <person name="Arachchi H.M."/>
            <person name="Berlin A.M."/>
            <person name="Chapman S.B."/>
            <person name="Gainer-Dewar J."/>
            <person name="Goldberg J."/>
            <person name="Griggs A."/>
            <person name="Gujja S."/>
            <person name="Hansen M."/>
            <person name="Howarth C."/>
            <person name="Imamovic A."/>
            <person name="Ireland A."/>
            <person name="Larimer J."/>
            <person name="McCowan C."/>
            <person name="Murphy C."/>
            <person name="Pearson M."/>
            <person name="Poon T.W."/>
            <person name="Priest M."/>
            <person name="Roberts A."/>
            <person name="Saif S."/>
            <person name="Shea T."/>
            <person name="Sisk P."/>
            <person name="Sykes S."/>
            <person name="Wortman J."/>
            <person name="Nusbaum C."/>
            <person name="Birren B."/>
        </authorList>
    </citation>
    <scope>NUCLEOTIDE SEQUENCE [LARGE SCALE GENOMIC DNA]</scope>
    <source>
        <strain evidence="5 6">CBS 119918</strain>
    </source>
</reference>
<evidence type="ECO:0000256" key="1">
    <source>
        <dbReference type="ARBA" id="ARBA00022441"/>
    </source>
</evidence>
<feature type="region of interest" description="Disordered" evidence="3">
    <location>
        <begin position="550"/>
        <end position="575"/>
    </location>
</feature>
<name>A0A072PCL5_9EURO</name>
<dbReference type="OrthoDB" id="540004at2759"/>
<dbReference type="PANTHER" id="PTHR46228">
    <property type="entry name" value="KELCH DOMAIN-CONTAINING PROTEIN"/>
    <property type="match status" value="1"/>
</dbReference>
<evidence type="ECO:0000256" key="2">
    <source>
        <dbReference type="ARBA" id="ARBA00022737"/>
    </source>
</evidence>
<feature type="compositionally biased region" description="Polar residues" evidence="3">
    <location>
        <begin position="480"/>
        <end position="497"/>
    </location>
</feature>
<dbReference type="VEuPathDB" id="FungiDB:A1O9_07233"/>
<protein>
    <recommendedName>
        <fullName evidence="7">Kelch repeat-containing protein</fullName>
    </recommendedName>
</protein>
<gene>
    <name evidence="5" type="ORF">A1O9_07233</name>
</gene>
<keyword evidence="4" id="KW-0812">Transmembrane</keyword>
<dbReference type="AlphaFoldDB" id="A0A072PCL5"/>
<dbReference type="STRING" id="1182545.A0A072PCL5"/>
<keyword evidence="1" id="KW-0880">Kelch repeat</keyword>
<organism evidence="5 6">
    <name type="scientific">Exophiala aquamarina CBS 119918</name>
    <dbReference type="NCBI Taxonomy" id="1182545"/>
    <lineage>
        <taxon>Eukaryota</taxon>
        <taxon>Fungi</taxon>
        <taxon>Dikarya</taxon>
        <taxon>Ascomycota</taxon>
        <taxon>Pezizomycotina</taxon>
        <taxon>Eurotiomycetes</taxon>
        <taxon>Chaetothyriomycetidae</taxon>
        <taxon>Chaetothyriales</taxon>
        <taxon>Herpotrichiellaceae</taxon>
        <taxon>Exophiala</taxon>
    </lineage>
</organism>
<dbReference type="Proteomes" id="UP000027920">
    <property type="component" value="Unassembled WGS sequence"/>
</dbReference>
<keyword evidence="4" id="KW-0472">Membrane</keyword>
<keyword evidence="4" id="KW-1133">Transmembrane helix</keyword>
<feature type="compositionally biased region" description="Polar residues" evidence="3">
    <location>
        <begin position="657"/>
        <end position="673"/>
    </location>
</feature>
<dbReference type="RefSeq" id="XP_013259633.1">
    <property type="nucleotide sequence ID" value="XM_013404179.1"/>
</dbReference>
<evidence type="ECO:0000313" key="5">
    <source>
        <dbReference type="EMBL" id="KEF57043.1"/>
    </source>
</evidence>
<keyword evidence="2" id="KW-0677">Repeat</keyword>
<sequence>MPVIAGDHVWIFTVSNPLYDKPDGANYELGQPNTGYAPESENFLPRTNGAGANAPSENLGFYLGGMWNANGATYTSTDYPTNRSTDLIKVNTVNQGHADWQIYPFDESIVPWRAEGGLVWLPTSSQGVLVVIGGVTAPEDLGFIGNETDESTSLNFLKEFPVYDIGSNTWAMQAMDSSSPFPDKPLAQFCTVVASTADGSHHDIFVYGGGNGEIGVPTGDVWVLSVPSFTWIKAESNDRLPGDRPGIPRLGHVCTSPYPNQMIVIGGTSTGGSPLKANQSIDVYNLNSLNWTGAYDPDSHEDYKPHQNILDVISKKPKADNISPQVGDWFDQKYNMDKIRFYGPYAQQVSEPPPASNNTGQGNATAPTPPTPPVDEHQSNRHWVIPVAVAVPIGSVAVLIGLLLLLLRRKRRLERQDRERETSEDNTNRWIVPWIWAIHPQHKEAGSDTVTEVEQVPKSPPKSPPPQELPASQRDGYFTPSDTGVSSNQRWSSTTPARSPLGEYTGPVEGPDNPIHEIEGRHQHLASDEINYDPKNMAAHPPSIVSGRHRGYSGDALPGSPDTYHLSGPLETNAPITTNSSRALVVFPEGEYAHQTGFGPLDHAVSPLVSRQNQPPRHRHHNSSVSSGMSLPSPDLEQSPRTMPRVSRSLSGEHDSTSPGSDFQENGQGNQTY</sequence>
<comment type="caution">
    <text evidence="5">The sequence shown here is derived from an EMBL/GenBank/DDBJ whole genome shotgun (WGS) entry which is preliminary data.</text>
</comment>
<feature type="region of interest" description="Disordered" evidence="3">
    <location>
        <begin position="445"/>
        <end position="516"/>
    </location>
</feature>
<feature type="transmembrane region" description="Helical" evidence="4">
    <location>
        <begin position="383"/>
        <end position="407"/>
    </location>
</feature>
<feature type="compositionally biased region" description="Pro residues" evidence="3">
    <location>
        <begin position="458"/>
        <end position="468"/>
    </location>
</feature>
<feature type="region of interest" description="Disordered" evidence="3">
    <location>
        <begin position="597"/>
        <end position="673"/>
    </location>
</feature>
<dbReference type="PANTHER" id="PTHR46228:SF2">
    <property type="entry name" value="KELCH REPEAT PROTEIN (AFU_ORTHOLOGUE AFUA_4G14350)"/>
    <property type="match status" value="1"/>
</dbReference>
<dbReference type="Gene3D" id="2.120.10.80">
    <property type="entry name" value="Kelch-type beta propeller"/>
    <property type="match status" value="1"/>
</dbReference>
<dbReference type="InterPro" id="IPR015915">
    <property type="entry name" value="Kelch-typ_b-propeller"/>
</dbReference>
<dbReference type="GeneID" id="25282147"/>
<accession>A0A072PCL5</accession>
<proteinExistence type="predicted"/>
<dbReference type="HOGENOM" id="CLU_360207_0_0_1"/>
<dbReference type="EMBL" id="AMGV01000005">
    <property type="protein sequence ID" value="KEF57043.1"/>
    <property type="molecule type" value="Genomic_DNA"/>
</dbReference>
<keyword evidence="6" id="KW-1185">Reference proteome</keyword>
<feature type="region of interest" description="Disordered" evidence="3">
    <location>
        <begin position="347"/>
        <end position="378"/>
    </location>
</feature>